<sequence>MNSYTLLHLLLYWAFLLQLFPRKIFSCKCGYQILESDVIAAARNIDLDAKIYKQEARNTDRDQSRFQLDAVTYADGLYQISAIIYIQSMTVRVIQVKYRTRQEKFCDLIEGHAQ</sequence>
<reference evidence="2 3" key="1">
    <citation type="submission" date="2017-11" db="EMBL/GenBank/DDBJ databases">
        <authorList>
            <person name="Kracher B."/>
        </authorList>
    </citation>
    <scope>NUCLEOTIDE SEQUENCE [LARGE SCALE GENOMIC DNA]</scope>
    <source>
        <strain evidence="2 3">RACE1</strain>
    </source>
</reference>
<evidence type="ECO:0008006" key="4">
    <source>
        <dbReference type="Google" id="ProtNLM"/>
    </source>
</evidence>
<dbReference type="VEuPathDB" id="FungiDB:BLGHR1_16534"/>
<gene>
    <name evidence="2" type="ORF">BLGHR1_16534</name>
</gene>
<feature type="signal peptide" evidence="1">
    <location>
        <begin position="1"/>
        <end position="26"/>
    </location>
</feature>
<protein>
    <recommendedName>
        <fullName evidence="4">Secreted protein</fullName>
    </recommendedName>
</protein>
<keyword evidence="1" id="KW-0732">Signal</keyword>
<accession>A0A383UZH3</accession>
<feature type="chain" id="PRO_5016879643" description="Secreted protein" evidence="1">
    <location>
        <begin position="27"/>
        <end position="114"/>
    </location>
</feature>
<dbReference type="AlphaFoldDB" id="A0A383UZH3"/>
<proteinExistence type="predicted"/>
<dbReference type="Proteomes" id="UP000275772">
    <property type="component" value="Unassembled WGS sequence"/>
</dbReference>
<evidence type="ECO:0000313" key="2">
    <source>
        <dbReference type="EMBL" id="SZF05731.1"/>
    </source>
</evidence>
<evidence type="ECO:0000313" key="3">
    <source>
        <dbReference type="Proteomes" id="UP000275772"/>
    </source>
</evidence>
<organism evidence="2 3">
    <name type="scientific">Blumeria hordei</name>
    <name type="common">Barley powdery mildew</name>
    <name type="synonym">Blumeria graminis f. sp. hordei</name>
    <dbReference type="NCBI Taxonomy" id="2867405"/>
    <lineage>
        <taxon>Eukaryota</taxon>
        <taxon>Fungi</taxon>
        <taxon>Dikarya</taxon>
        <taxon>Ascomycota</taxon>
        <taxon>Pezizomycotina</taxon>
        <taxon>Leotiomycetes</taxon>
        <taxon>Erysiphales</taxon>
        <taxon>Erysiphaceae</taxon>
        <taxon>Blumeria</taxon>
    </lineage>
</organism>
<name>A0A383UZH3_BLUHO</name>
<dbReference type="EMBL" id="UNSH01000083">
    <property type="protein sequence ID" value="SZF05731.1"/>
    <property type="molecule type" value="Genomic_DNA"/>
</dbReference>
<evidence type="ECO:0000256" key="1">
    <source>
        <dbReference type="SAM" id="SignalP"/>
    </source>
</evidence>